<feature type="non-terminal residue" evidence="1">
    <location>
        <position position="1"/>
    </location>
</feature>
<organism evidence="1">
    <name type="scientific">marine sediment metagenome</name>
    <dbReference type="NCBI Taxonomy" id="412755"/>
    <lineage>
        <taxon>unclassified sequences</taxon>
        <taxon>metagenomes</taxon>
        <taxon>ecological metagenomes</taxon>
    </lineage>
</organism>
<dbReference type="EMBL" id="BARV01035046">
    <property type="protein sequence ID" value="GAI53214.1"/>
    <property type="molecule type" value="Genomic_DNA"/>
</dbReference>
<proteinExistence type="predicted"/>
<sequence length="35" mass="4222">LGVYIRKAMEANDPDQIEEKTNSYEYVAYYIQRIH</sequence>
<comment type="caution">
    <text evidence="1">The sequence shown here is derived from an EMBL/GenBank/DDBJ whole genome shotgun (WGS) entry which is preliminary data.</text>
</comment>
<gene>
    <name evidence="1" type="ORF">S06H3_54742</name>
</gene>
<evidence type="ECO:0000313" key="1">
    <source>
        <dbReference type="EMBL" id="GAI53214.1"/>
    </source>
</evidence>
<name>X1RC98_9ZZZZ</name>
<accession>X1RC98</accession>
<reference evidence="1" key="1">
    <citation type="journal article" date="2014" name="Front. Microbiol.">
        <title>High frequency of phylogenetically diverse reductive dehalogenase-homologous genes in deep subseafloor sedimentary metagenomes.</title>
        <authorList>
            <person name="Kawai M."/>
            <person name="Futagami T."/>
            <person name="Toyoda A."/>
            <person name="Takaki Y."/>
            <person name="Nishi S."/>
            <person name="Hori S."/>
            <person name="Arai W."/>
            <person name="Tsubouchi T."/>
            <person name="Morono Y."/>
            <person name="Uchiyama I."/>
            <person name="Ito T."/>
            <person name="Fujiyama A."/>
            <person name="Inagaki F."/>
            <person name="Takami H."/>
        </authorList>
    </citation>
    <scope>NUCLEOTIDE SEQUENCE</scope>
    <source>
        <strain evidence="1">Expedition CK06-06</strain>
    </source>
</reference>
<dbReference type="AlphaFoldDB" id="X1RC98"/>
<protein>
    <submittedName>
        <fullName evidence="1">Uncharacterized protein</fullName>
    </submittedName>
</protein>